<dbReference type="FunFam" id="3.40.50.300:FF:001447">
    <property type="entry name" value="Ras-related protein Rab-1B"/>
    <property type="match status" value="1"/>
</dbReference>
<evidence type="ECO:0000256" key="2">
    <source>
        <dbReference type="ARBA" id="ARBA00023134"/>
    </source>
</evidence>
<dbReference type="GO" id="GO:0005525">
    <property type="term" value="F:GTP binding"/>
    <property type="evidence" value="ECO:0007669"/>
    <property type="project" value="UniProtKB-KW"/>
</dbReference>
<dbReference type="SMART" id="SM00175">
    <property type="entry name" value="RAB"/>
    <property type="match status" value="1"/>
</dbReference>
<evidence type="ECO:0000313" key="4">
    <source>
        <dbReference type="EMBL" id="KAG8193481.1"/>
    </source>
</evidence>
<evidence type="ECO:0000256" key="1">
    <source>
        <dbReference type="ARBA" id="ARBA00022741"/>
    </source>
</evidence>
<dbReference type="PROSITE" id="PS51419">
    <property type="entry name" value="RAB"/>
    <property type="match status" value="1"/>
</dbReference>
<dbReference type="PROSITE" id="PS51421">
    <property type="entry name" value="RAS"/>
    <property type="match status" value="1"/>
</dbReference>
<dbReference type="CDD" id="cd00154">
    <property type="entry name" value="Rab"/>
    <property type="match status" value="1"/>
</dbReference>
<protein>
    <submittedName>
        <fullName evidence="4">Uncharacterized protein</fullName>
    </submittedName>
</protein>
<feature type="compositionally biased region" description="Basic residues" evidence="3">
    <location>
        <begin position="203"/>
        <end position="215"/>
    </location>
</feature>
<keyword evidence="1" id="KW-0547">Nucleotide-binding</keyword>
<reference evidence="4 5" key="1">
    <citation type="journal article" date="2022" name="Nat. Ecol. Evol.">
        <title>A masculinizing supergene underlies an exaggerated male reproductive morph in a spider.</title>
        <authorList>
            <person name="Hendrickx F."/>
            <person name="De Corte Z."/>
            <person name="Sonet G."/>
            <person name="Van Belleghem S.M."/>
            <person name="Kostlbacher S."/>
            <person name="Vangestel C."/>
        </authorList>
    </citation>
    <scope>NUCLEOTIDE SEQUENCE [LARGE SCALE GENOMIC DNA]</scope>
    <source>
        <strain evidence="4">W744_W776</strain>
    </source>
</reference>
<feature type="region of interest" description="Disordered" evidence="3">
    <location>
        <begin position="175"/>
        <end position="215"/>
    </location>
</feature>
<dbReference type="Gene3D" id="3.40.50.300">
    <property type="entry name" value="P-loop containing nucleotide triphosphate hydrolases"/>
    <property type="match status" value="1"/>
</dbReference>
<dbReference type="SUPFAM" id="SSF52540">
    <property type="entry name" value="P-loop containing nucleoside triphosphate hydrolases"/>
    <property type="match status" value="1"/>
</dbReference>
<dbReference type="Pfam" id="PF00071">
    <property type="entry name" value="Ras"/>
    <property type="match status" value="1"/>
</dbReference>
<dbReference type="EMBL" id="JAFNEN010000120">
    <property type="protein sequence ID" value="KAG8193481.1"/>
    <property type="molecule type" value="Genomic_DNA"/>
</dbReference>
<dbReference type="InterPro" id="IPR001806">
    <property type="entry name" value="Small_GTPase"/>
</dbReference>
<name>A0AAV6VCX9_9ARAC</name>
<gene>
    <name evidence="4" type="ORF">JTE90_023732</name>
</gene>
<evidence type="ECO:0000256" key="3">
    <source>
        <dbReference type="SAM" id="MobiDB-lite"/>
    </source>
</evidence>
<dbReference type="SMART" id="SM00174">
    <property type="entry name" value="RHO"/>
    <property type="match status" value="1"/>
</dbReference>
<keyword evidence="2" id="KW-0342">GTP-binding</keyword>
<accession>A0AAV6VCX9</accession>
<feature type="compositionally biased region" description="Polar residues" evidence="3">
    <location>
        <begin position="179"/>
        <end position="196"/>
    </location>
</feature>
<dbReference type="InterPro" id="IPR050227">
    <property type="entry name" value="Rab"/>
</dbReference>
<dbReference type="GO" id="GO:0003924">
    <property type="term" value="F:GTPase activity"/>
    <property type="evidence" value="ECO:0007669"/>
    <property type="project" value="InterPro"/>
</dbReference>
<evidence type="ECO:0000313" key="5">
    <source>
        <dbReference type="Proteomes" id="UP000827092"/>
    </source>
</evidence>
<dbReference type="InterPro" id="IPR005225">
    <property type="entry name" value="Small_GTP-bd"/>
</dbReference>
<dbReference type="NCBIfam" id="TIGR00231">
    <property type="entry name" value="small_GTP"/>
    <property type="match status" value="1"/>
</dbReference>
<dbReference type="SMART" id="SM00173">
    <property type="entry name" value="RAS"/>
    <property type="match status" value="1"/>
</dbReference>
<sequence>MTDEYLIKLIVLGESDLTKPTIIIDRLQVNSVINGIKVHFEVWDTAGQERFRCITKNFFRNVDGVLLVYDVTDMSSFLKLSSWLLDLKSENDNAICFIVGNKLDDPNRNAVCVNQVRNFAEEEQLELHYCSAQTGENVNEIFESLALQILEHKQIIRPQPEQELESSDDSMLATYNVVPPTSSVDQTDYPNASSITLHEPVRSRRKKKKKKECTI</sequence>
<comment type="caution">
    <text evidence="4">The sequence shown here is derived from an EMBL/GenBank/DDBJ whole genome shotgun (WGS) entry which is preliminary data.</text>
</comment>
<organism evidence="4 5">
    <name type="scientific">Oedothorax gibbosus</name>
    <dbReference type="NCBI Taxonomy" id="931172"/>
    <lineage>
        <taxon>Eukaryota</taxon>
        <taxon>Metazoa</taxon>
        <taxon>Ecdysozoa</taxon>
        <taxon>Arthropoda</taxon>
        <taxon>Chelicerata</taxon>
        <taxon>Arachnida</taxon>
        <taxon>Araneae</taxon>
        <taxon>Araneomorphae</taxon>
        <taxon>Entelegynae</taxon>
        <taxon>Araneoidea</taxon>
        <taxon>Linyphiidae</taxon>
        <taxon>Erigoninae</taxon>
        <taxon>Oedothorax</taxon>
    </lineage>
</organism>
<keyword evidence="5" id="KW-1185">Reference proteome</keyword>
<proteinExistence type="predicted"/>
<dbReference type="Proteomes" id="UP000827092">
    <property type="component" value="Unassembled WGS sequence"/>
</dbReference>
<dbReference type="PANTHER" id="PTHR47977">
    <property type="entry name" value="RAS-RELATED PROTEIN RAB"/>
    <property type="match status" value="1"/>
</dbReference>
<dbReference type="AlphaFoldDB" id="A0AAV6VCX9"/>
<dbReference type="InterPro" id="IPR027417">
    <property type="entry name" value="P-loop_NTPase"/>
</dbReference>